<feature type="domain" description="Leucine-binding protein" evidence="4">
    <location>
        <begin position="50"/>
        <end position="395"/>
    </location>
</feature>
<organism evidence="5 6">
    <name type="scientific">Pseudofrankia inefficax (strain DSM 45817 / CECT 9037 / DDB 130130 / EuI1c)</name>
    <name type="common">Frankia inefficax</name>
    <dbReference type="NCBI Taxonomy" id="298654"/>
    <lineage>
        <taxon>Bacteria</taxon>
        <taxon>Bacillati</taxon>
        <taxon>Actinomycetota</taxon>
        <taxon>Actinomycetes</taxon>
        <taxon>Frankiales</taxon>
        <taxon>Frankiaceae</taxon>
        <taxon>Pseudofrankia</taxon>
    </lineage>
</organism>
<evidence type="ECO:0000259" key="4">
    <source>
        <dbReference type="Pfam" id="PF13458"/>
    </source>
</evidence>
<evidence type="ECO:0000313" key="6">
    <source>
        <dbReference type="Proteomes" id="UP000002484"/>
    </source>
</evidence>
<dbReference type="EMBL" id="CP002299">
    <property type="protein sequence ID" value="ADP80821.1"/>
    <property type="molecule type" value="Genomic_DNA"/>
</dbReference>
<comment type="similarity">
    <text evidence="1">Belongs to the leucine-binding protein family.</text>
</comment>
<feature type="signal peptide" evidence="3">
    <location>
        <begin position="1"/>
        <end position="30"/>
    </location>
</feature>
<evidence type="ECO:0000256" key="1">
    <source>
        <dbReference type="ARBA" id="ARBA00010062"/>
    </source>
</evidence>
<evidence type="ECO:0000313" key="5">
    <source>
        <dbReference type="EMBL" id="ADP80821.1"/>
    </source>
</evidence>
<dbReference type="InParanoid" id="E3J7R7"/>
<dbReference type="Pfam" id="PF13458">
    <property type="entry name" value="Peripla_BP_6"/>
    <property type="match status" value="1"/>
</dbReference>
<proteinExistence type="inferred from homology"/>
<accession>E3J7R7</accession>
<sequence length="412" mass="43260" precursor="true">MTSTARHRLARTASSAAAIGILLGPLTACGHPGASSAGACTTIGISGRQIHAGLLLTETGAFATSFPAFRAGVDARLEMANDTGGVNGRQITYSYEDDDSDPNLNGAAAHRLVEQQKVFGVMEGAVDGAGSADYLATAGIPVTGVGADPSWGQHRNMFATSYYLADGPSVSTWGDFVHREGGTRAALVDTAYSETAPIFSRQMSDSLQSAGVTVVLRAQVTPTITDFTRLVGQIKNAHVDTITGGVTPDILAKLLPALRAADVPLKVVLAPGSYDPILLARLGPLLAGMTTFVDFVPFELDTPAHRTFLAAMNRYSPQIQPPAQQSAVNGWLAADMFIRGLQLAGTCPTRAAFIQNLRAVHDYDGGGLLPGPVDFTTNLGQLNTCFDFVRTADDGRSFVPLKPSLVCGRRLN</sequence>
<name>E3J7R7_PSEI1</name>
<dbReference type="Gene3D" id="3.40.50.2300">
    <property type="match status" value="2"/>
</dbReference>
<keyword evidence="2 3" id="KW-0732">Signal</keyword>
<dbReference type="OrthoDB" id="26870at2"/>
<dbReference type="InterPro" id="IPR028082">
    <property type="entry name" value="Peripla_BP_I"/>
</dbReference>
<dbReference type="RefSeq" id="WP_013423939.1">
    <property type="nucleotide sequence ID" value="NC_014666.1"/>
</dbReference>
<gene>
    <name evidence="5" type="ordered locus">FraEuI1c_2794</name>
</gene>
<dbReference type="PANTHER" id="PTHR47235">
    <property type="entry name" value="BLR6548 PROTEIN"/>
    <property type="match status" value="1"/>
</dbReference>
<dbReference type="PANTHER" id="PTHR47235:SF1">
    <property type="entry name" value="BLR6548 PROTEIN"/>
    <property type="match status" value="1"/>
</dbReference>
<dbReference type="SUPFAM" id="SSF53822">
    <property type="entry name" value="Periplasmic binding protein-like I"/>
    <property type="match status" value="1"/>
</dbReference>
<evidence type="ECO:0000256" key="3">
    <source>
        <dbReference type="SAM" id="SignalP"/>
    </source>
</evidence>
<dbReference type="eggNOG" id="COG0683">
    <property type="taxonomic scope" value="Bacteria"/>
</dbReference>
<protein>
    <recommendedName>
        <fullName evidence="4">Leucine-binding protein domain-containing protein</fullName>
    </recommendedName>
</protein>
<dbReference type="CDD" id="cd06341">
    <property type="entry name" value="PBP1_ABC_ligand_binding-like"/>
    <property type="match status" value="1"/>
</dbReference>
<dbReference type="STRING" id="298654.FraEuI1c_2794"/>
<dbReference type="InterPro" id="IPR028081">
    <property type="entry name" value="Leu-bd"/>
</dbReference>
<feature type="chain" id="PRO_5003172290" description="Leucine-binding protein domain-containing protein" evidence="3">
    <location>
        <begin position="31"/>
        <end position="412"/>
    </location>
</feature>
<dbReference type="Proteomes" id="UP000002484">
    <property type="component" value="Chromosome"/>
</dbReference>
<reference evidence="5 6" key="1">
    <citation type="submission" date="2010-10" db="EMBL/GenBank/DDBJ databases">
        <title>Complete sequence of Frankia sp. EuI1c.</title>
        <authorList>
            <consortium name="US DOE Joint Genome Institute"/>
            <person name="Lucas S."/>
            <person name="Copeland A."/>
            <person name="Lapidus A."/>
            <person name="Cheng J.-F."/>
            <person name="Bruce D."/>
            <person name="Goodwin L."/>
            <person name="Pitluck S."/>
            <person name="Chertkov O."/>
            <person name="Detter J.C."/>
            <person name="Han C."/>
            <person name="Tapia R."/>
            <person name="Land M."/>
            <person name="Hauser L."/>
            <person name="Jeffries C."/>
            <person name="Kyrpides N."/>
            <person name="Ivanova N."/>
            <person name="Mikhailova N."/>
            <person name="Beauchemin N."/>
            <person name="Sen A."/>
            <person name="Sur S.A."/>
            <person name="Gtari M."/>
            <person name="Wall L."/>
            <person name="Tisa L."/>
            <person name="Woyke T."/>
        </authorList>
    </citation>
    <scope>NUCLEOTIDE SEQUENCE [LARGE SCALE GENOMIC DNA]</scope>
    <source>
        <strain evidence="6">DSM 45817 / CECT 9037 / EuI1c</strain>
    </source>
</reference>
<dbReference type="KEGG" id="fri:FraEuI1c_2794"/>
<evidence type="ECO:0000256" key="2">
    <source>
        <dbReference type="ARBA" id="ARBA00022729"/>
    </source>
</evidence>
<dbReference type="HOGENOM" id="CLU_054023_0_0_11"/>
<dbReference type="AlphaFoldDB" id="E3J7R7"/>
<keyword evidence="6" id="KW-1185">Reference proteome</keyword>